<feature type="domain" description="MHC class I-like antigen recognition-like" evidence="11">
    <location>
        <begin position="76"/>
        <end position="159"/>
    </location>
</feature>
<keyword evidence="13" id="KW-1185">Reference proteome</keyword>
<proteinExistence type="predicted"/>
<evidence type="ECO:0000256" key="7">
    <source>
        <dbReference type="ARBA" id="ARBA00023136"/>
    </source>
</evidence>
<dbReference type="InterPro" id="IPR037055">
    <property type="entry name" value="MHC_I-like_Ag-recog_sf"/>
</dbReference>
<dbReference type="Proteomes" id="UP000694421">
    <property type="component" value="Unplaced"/>
</dbReference>
<dbReference type="PANTHER" id="PTHR16675">
    <property type="entry name" value="MHC CLASS I-RELATED"/>
    <property type="match status" value="1"/>
</dbReference>
<dbReference type="InterPro" id="IPR050208">
    <property type="entry name" value="MHC_class-I_related"/>
</dbReference>
<evidence type="ECO:0000259" key="11">
    <source>
        <dbReference type="Pfam" id="PF00129"/>
    </source>
</evidence>
<evidence type="ECO:0000256" key="6">
    <source>
        <dbReference type="ARBA" id="ARBA00022989"/>
    </source>
</evidence>
<dbReference type="GO" id="GO:0009897">
    <property type="term" value="C:external side of plasma membrane"/>
    <property type="evidence" value="ECO:0007669"/>
    <property type="project" value="TreeGrafter"/>
</dbReference>
<evidence type="ECO:0000256" key="1">
    <source>
        <dbReference type="ARBA" id="ARBA00004479"/>
    </source>
</evidence>
<dbReference type="GO" id="GO:0002474">
    <property type="term" value="P:antigen processing and presentation of peptide antigen via MHC class I"/>
    <property type="evidence" value="ECO:0007669"/>
    <property type="project" value="UniProtKB-KW"/>
</dbReference>
<feature type="signal peptide" evidence="10">
    <location>
        <begin position="1"/>
        <end position="22"/>
    </location>
</feature>
<dbReference type="SUPFAM" id="SSF54452">
    <property type="entry name" value="MHC antigen-recognition domain"/>
    <property type="match status" value="1"/>
</dbReference>
<feature type="chain" id="PRO_5034573773" description="MHC class I-like antigen recognition-like domain-containing protein" evidence="10">
    <location>
        <begin position="23"/>
        <end position="162"/>
    </location>
</feature>
<keyword evidence="8" id="KW-1015">Disulfide bond</keyword>
<name>A0A8D0B8L0_SALMN</name>
<dbReference type="PANTHER" id="PTHR16675:SF242">
    <property type="entry name" value="MAJOR HISTOCOMPATIBILITY COMPLEX CLASS I-RELATED GENE PROTEIN"/>
    <property type="match status" value="1"/>
</dbReference>
<reference evidence="12" key="1">
    <citation type="submission" date="2025-08" db="UniProtKB">
        <authorList>
            <consortium name="Ensembl"/>
        </authorList>
    </citation>
    <scope>IDENTIFICATION</scope>
</reference>
<evidence type="ECO:0000256" key="3">
    <source>
        <dbReference type="ARBA" id="ARBA00022692"/>
    </source>
</evidence>
<protein>
    <recommendedName>
        <fullName evidence="11">MHC class I-like antigen recognition-like domain-containing protein</fullName>
    </recommendedName>
</protein>
<keyword evidence="3" id="KW-0812">Transmembrane</keyword>
<dbReference type="InterPro" id="IPR011162">
    <property type="entry name" value="MHC_I/II-like_Ag-recog"/>
</dbReference>
<dbReference type="GO" id="GO:0006955">
    <property type="term" value="P:immune response"/>
    <property type="evidence" value="ECO:0007669"/>
    <property type="project" value="TreeGrafter"/>
</dbReference>
<dbReference type="Gene3D" id="3.30.500.10">
    <property type="entry name" value="MHC class I-like antigen recognition-like"/>
    <property type="match status" value="1"/>
</dbReference>
<dbReference type="GeneTree" id="ENSGT01120000271826"/>
<organism evidence="12 13">
    <name type="scientific">Salvator merianae</name>
    <name type="common">Argentine black and white tegu</name>
    <name type="synonym">Tupinambis merianae</name>
    <dbReference type="NCBI Taxonomy" id="96440"/>
    <lineage>
        <taxon>Eukaryota</taxon>
        <taxon>Metazoa</taxon>
        <taxon>Chordata</taxon>
        <taxon>Craniata</taxon>
        <taxon>Vertebrata</taxon>
        <taxon>Euteleostomi</taxon>
        <taxon>Lepidosauria</taxon>
        <taxon>Squamata</taxon>
        <taxon>Bifurcata</taxon>
        <taxon>Unidentata</taxon>
        <taxon>Episquamata</taxon>
        <taxon>Laterata</taxon>
        <taxon>Teiioidea</taxon>
        <taxon>Teiidae</taxon>
        <taxon>Salvator</taxon>
    </lineage>
</organism>
<evidence type="ECO:0000256" key="10">
    <source>
        <dbReference type="SAM" id="SignalP"/>
    </source>
</evidence>
<reference evidence="12" key="2">
    <citation type="submission" date="2025-09" db="UniProtKB">
        <authorList>
            <consortium name="Ensembl"/>
        </authorList>
    </citation>
    <scope>IDENTIFICATION</scope>
</reference>
<keyword evidence="7" id="KW-0472">Membrane</keyword>
<keyword evidence="6" id="KW-1133">Transmembrane helix</keyword>
<evidence type="ECO:0000256" key="5">
    <source>
        <dbReference type="ARBA" id="ARBA00022859"/>
    </source>
</evidence>
<evidence type="ECO:0000256" key="2">
    <source>
        <dbReference type="ARBA" id="ARBA00022451"/>
    </source>
</evidence>
<keyword evidence="4 10" id="KW-0732">Signal</keyword>
<sequence length="162" mass="18358">AGWGKLLCTILVILCTILVTSPQKGYCRTGEGAEKGKQNDPGAGLPFLQTIKTFRTRHFAHLLFVSSPGSFLCSQKSFSTAVSEPGQGLPQFTTVRYIDDQLFVQYDSNTRKKVPKMSWIKKVEEDDPEYWVKETQISQSKEQIFRENVRIAMKRYNQTGGE</sequence>
<dbReference type="Ensembl" id="ENSSMRT00000005288.1">
    <property type="protein sequence ID" value="ENSSMRP00000004481.1"/>
    <property type="gene ID" value="ENSSMRG00000003695.1"/>
</dbReference>
<keyword evidence="5" id="KW-0391">Immunity</keyword>
<evidence type="ECO:0000313" key="12">
    <source>
        <dbReference type="Ensembl" id="ENSSMRP00000004481.1"/>
    </source>
</evidence>
<comment type="subcellular location">
    <subcellularLocation>
        <location evidence="1">Membrane</location>
        <topology evidence="1">Single-pass type I membrane protein</topology>
    </subcellularLocation>
</comment>
<dbReference type="GO" id="GO:0005615">
    <property type="term" value="C:extracellular space"/>
    <property type="evidence" value="ECO:0007669"/>
    <property type="project" value="TreeGrafter"/>
</dbReference>
<dbReference type="AlphaFoldDB" id="A0A8D0B8L0"/>
<evidence type="ECO:0000313" key="13">
    <source>
        <dbReference type="Proteomes" id="UP000694421"/>
    </source>
</evidence>
<evidence type="ECO:0000256" key="9">
    <source>
        <dbReference type="ARBA" id="ARBA00023180"/>
    </source>
</evidence>
<keyword evidence="2" id="KW-0490">MHC I</keyword>
<dbReference type="InterPro" id="IPR011161">
    <property type="entry name" value="MHC_I-like_Ag-recog"/>
</dbReference>
<accession>A0A8D0B8L0</accession>
<dbReference type="GO" id="GO:0042612">
    <property type="term" value="C:MHC class I protein complex"/>
    <property type="evidence" value="ECO:0007669"/>
    <property type="project" value="UniProtKB-KW"/>
</dbReference>
<evidence type="ECO:0000256" key="4">
    <source>
        <dbReference type="ARBA" id="ARBA00022729"/>
    </source>
</evidence>
<keyword evidence="9" id="KW-0325">Glycoprotein</keyword>
<evidence type="ECO:0000256" key="8">
    <source>
        <dbReference type="ARBA" id="ARBA00023157"/>
    </source>
</evidence>
<dbReference type="Pfam" id="PF00129">
    <property type="entry name" value="MHC_I"/>
    <property type="match status" value="1"/>
</dbReference>